<name>A0ABZ0S4J4_9GAMM</name>
<organism evidence="1 2">
    <name type="scientific">Thiorhodovibrio winogradskyi</name>
    <dbReference type="NCBI Taxonomy" id="77007"/>
    <lineage>
        <taxon>Bacteria</taxon>
        <taxon>Pseudomonadati</taxon>
        <taxon>Pseudomonadota</taxon>
        <taxon>Gammaproteobacteria</taxon>
        <taxon>Chromatiales</taxon>
        <taxon>Chromatiaceae</taxon>
        <taxon>Thiorhodovibrio</taxon>
    </lineage>
</organism>
<sequence length="121" mass="14300">MRLMYDRSYEHTLIEELFRIIDCMVRLPAELEAEFRHELYALEEQRQMPFVNTLEQAGIQKGMELGVQQGEARTLLRQLAQKFGPEAVQTHRERIEQEKLEQLDTWLSRILSAGTPETIFH</sequence>
<dbReference type="PANTHER" id="PTHR35586">
    <property type="entry name" value="SLL1691 PROTEIN"/>
    <property type="match status" value="1"/>
</dbReference>
<dbReference type="PANTHER" id="PTHR35586:SF1">
    <property type="entry name" value="SLL1691 PROTEIN"/>
    <property type="match status" value="1"/>
</dbReference>
<gene>
    <name evidence="1" type="ORF">Thiowin_00910</name>
</gene>
<evidence type="ECO:0000313" key="2">
    <source>
        <dbReference type="Proteomes" id="UP001432180"/>
    </source>
</evidence>
<keyword evidence="2" id="KW-1185">Reference proteome</keyword>
<protein>
    <recommendedName>
        <fullName evidence="3">DUF4351 domain-containing protein</fullName>
    </recommendedName>
</protein>
<evidence type="ECO:0008006" key="3">
    <source>
        <dbReference type="Google" id="ProtNLM"/>
    </source>
</evidence>
<reference evidence="1 2" key="1">
    <citation type="journal article" date="2023" name="Microorganisms">
        <title>Thiorhodovibrio frisius and Trv. litoralis spp. nov., Two Novel Members from a Clade of Fastidious Purple Sulfur Bacteria That Exhibit Unique Red-Shifted Light-Harvesting Capabilities.</title>
        <authorList>
            <person name="Methner A."/>
            <person name="Kuzyk S.B."/>
            <person name="Petersen J."/>
            <person name="Bauer S."/>
            <person name="Brinkmann H."/>
            <person name="Sichau K."/>
            <person name="Wanner G."/>
            <person name="Wolf J."/>
            <person name="Neumann-Schaal M."/>
            <person name="Henke P."/>
            <person name="Tank M."/>
            <person name="Sproer C."/>
            <person name="Bunk B."/>
            <person name="Overmann J."/>
        </authorList>
    </citation>
    <scope>NUCLEOTIDE SEQUENCE [LARGE SCALE GENOMIC DNA]</scope>
    <source>
        <strain evidence="1 2">DSM 6702</strain>
    </source>
</reference>
<accession>A0ABZ0S4J4</accession>
<evidence type="ECO:0000313" key="1">
    <source>
        <dbReference type="EMBL" id="WPL15980.1"/>
    </source>
</evidence>
<dbReference type="Proteomes" id="UP001432180">
    <property type="component" value="Chromosome"/>
</dbReference>
<proteinExistence type="predicted"/>
<dbReference type="EMBL" id="CP121472">
    <property type="protein sequence ID" value="WPL15980.1"/>
    <property type="molecule type" value="Genomic_DNA"/>
</dbReference>